<evidence type="ECO:0000313" key="2">
    <source>
        <dbReference type="Proteomes" id="UP000887564"/>
    </source>
</evidence>
<keyword evidence="1" id="KW-0472">Membrane</keyword>
<sequence>MACTLRMIRFDRRFDTNIIDSRSDYVEELKAVAELESSKNFIIYKLYKYKDKFARMIDGSQDQYRHDDIPLKIRAHKSRYRDSTFTRVCICALLCPFICLRLLFHNNFN</sequence>
<keyword evidence="2" id="KW-1185">Reference proteome</keyword>
<name>A0A914SJW9_PAREQ</name>
<keyword evidence="1" id="KW-1133">Transmembrane helix</keyword>
<keyword evidence="1" id="KW-0812">Transmembrane</keyword>
<feature type="transmembrane region" description="Helical" evidence="1">
    <location>
        <begin position="84"/>
        <end position="104"/>
    </location>
</feature>
<evidence type="ECO:0000313" key="3">
    <source>
        <dbReference type="WBParaSite" id="PEQ_0001427701-mRNA-1"/>
    </source>
</evidence>
<organism evidence="2 3">
    <name type="scientific">Parascaris equorum</name>
    <name type="common">Equine roundworm</name>
    <dbReference type="NCBI Taxonomy" id="6256"/>
    <lineage>
        <taxon>Eukaryota</taxon>
        <taxon>Metazoa</taxon>
        <taxon>Ecdysozoa</taxon>
        <taxon>Nematoda</taxon>
        <taxon>Chromadorea</taxon>
        <taxon>Rhabditida</taxon>
        <taxon>Spirurina</taxon>
        <taxon>Ascaridomorpha</taxon>
        <taxon>Ascaridoidea</taxon>
        <taxon>Ascarididae</taxon>
        <taxon>Parascaris</taxon>
    </lineage>
</organism>
<protein>
    <submittedName>
        <fullName evidence="3">Uncharacterized protein</fullName>
    </submittedName>
</protein>
<proteinExistence type="predicted"/>
<reference evidence="3" key="1">
    <citation type="submission" date="2022-11" db="UniProtKB">
        <authorList>
            <consortium name="WormBaseParasite"/>
        </authorList>
    </citation>
    <scope>IDENTIFICATION</scope>
</reference>
<dbReference type="WBParaSite" id="PEQ_0001427701-mRNA-1">
    <property type="protein sequence ID" value="PEQ_0001427701-mRNA-1"/>
    <property type="gene ID" value="PEQ_0001427701"/>
</dbReference>
<evidence type="ECO:0000256" key="1">
    <source>
        <dbReference type="SAM" id="Phobius"/>
    </source>
</evidence>
<dbReference type="Proteomes" id="UP000887564">
    <property type="component" value="Unplaced"/>
</dbReference>
<accession>A0A914SJW9</accession>
<dbReference type="AlphaFoldDB" id="A0A914SJW9"/>